<evidence type="ECO:0000313" key="2">
    <source>
        <dbReference type="EMBL" id="KKB54594.1"/>
    </source>
</evidence>
<feature type="transmembrane region" description="Helical" evidence="1">
    <location>
        <begin position="76"/>
        <end position="94"/>
    </location>
</feature>
<dbReference type="RefSeq" id="WP_046146558.1">
    <property type="nucleotide sequence ID" value="NZ_KQ033913.1"/>
</dbReference>
<name>A0A0F5JA06_9BACT</name>
<dbReference type="Pfam" id="PF04246">
    <property type="entry name" value="RseC_MucC"/>
    <property type="match status" value="1"/>
</dbReference>
<sequence length="139" mass="15377">MSESINHNGIIEKIDGNAVFVRIIQQSACSGCHAQSMCSASEKKEKIIEVNDNNPGRFHVNEEVTLCSQSSLGLQAVFLAFVLPLIVVVAAIVAGSCLQWDETTSGLTGLLLLVPYYSILYFLREKLKRKFIFTLKKLN</sequence>
<dbReference type="Proteomes" id="UP000033047">
    <property type="component" value="Unassembled WGS sequence"/>
</dbReference>
<keyword evidence="1" id="KW-1133">Transmembrane helix</keyword>
<gene>
    <name evidence="2" type="ORF">HMPREF1535_02716</name>
</gene>
<accession>A0A0F5JA06</accession>
<proteinExistence type="predicted"/>
<keyword evidence="1" id="KW-0472">Membrane</keyword>
<feature type="transmembrane region" description="Helical" evidence="1">
    <location>
        <begin position="106"/>
        <end position="123"/>
    </location>
</feature>
<evidence type="ECO:0000313" key="3">
    <source>
        <dbReference type="Proteomes" id="UP000033047"/>
    </source>
</evidence>
<dbReference type="PATRIC" id="fig|927665.4.peg.2787"/>
<dbReference type="HOGENOM" id="CLU_125969_0_0_10"/>
<reference evidence="2 3" key="1">
    <citation type="submission" date="2013-04" db="EMBL/GenBank/DDBJ databases">
        <title>The Genome Sequence of Parabacteroides goldsteinii DSM 19448.</title>
        <authorList>
            <consortium name="The Broad Institute Genomics Platform"/>
            <person name="Earl A."/>
            <person name="Ward D."/>
            <person name="Feldgarden M."/>
            <person name="Gevers D."/>
            <person name="Martens E."/>
            <person name="Sakamoto M."/>
            <person name="Benno Y."/>
            <person name="Song Y."/>
            <person name="Liu C."/>
            <person name="Lee J."/>
            <person name="Bolanos M."/>
            <person name="Vaisanen M.L."/>
            <person name="Finegold S.M."/>
            <person name="Walker B."/>
            <person name="Young S."/>
            <person name="Zeng Q."/>
            <person name="Gargeya S."/>
            <person name="Fitzgerald M."/>
            <person name="Haas B."/>
            <person name="Abouelleil A."/>
            <person name="Allen A.W."/>
            <person name="Alvarado L."/>
            <person name="Arachchi H.M."/>
            <person name="Berlin A.M."/>
            <person name="Chapman S.B."/>
            <person name="Gainer-Dewar J."/>
            <person name="Goldberg J."/>
            <person name="Griggs A."/>
            <person name="Gujja S."/>
            <person name="Hansen M."/>
            <person name="Howarth C."/>
            <person name="Imamovic A."/>
            <person name="Ireland A."/>
            <person name="Larimer J."/>
            <person name="McCowan C."/>
            <person name="Murphy C."/>
            <person name="Pearson M."/>
            <person name="Poon T.W."/>
            <person name="Priest M."/>
            <person name="Roberts A."/>
            <person name="Saif S."/>
            <person name="Shea T."/>
            <person name="Sisk P."/>
            <person name="Sykes S."/>
            <person name="Wortman J."/>
            <person name="Nusbaum C."/>
            <person name="Birren B."/>
        </authorList>
    </citation>
    <scope>NUCLEOTIDE SEQUENCE [LARGE SCALE GENOMIC DNA]</scope>
    <source>
        <strain evidence="2 3">DSM 19448</strain>
    </source>
</reference>
<dbReference type="EMBL" id="AQHV01000013">
    <property type="protein sequence ID" value="KKB54594.1"/>
    <property type="molecule type" value="Genomic_DNA"/>
</dbReference>
<organism evidence="2 3">
    <name type="scientific">Parabacteroides goldsteinii DSM 19448 = WAL 12034</name>
    <dbReference type="NCBI Taxonomy" id="927665"/>
    <lineage>
        <taxon>Bacteria</taxon>
        <taxon>Pseudomonadati</taxon>
        <taxon>Bacteroidota</taxon>
        <taxon>Bacteroidia</taxon>
        <taxon>Bacteroidales</taxon>
        <taxon>Tannerellaceae</taxon>
        <taxon>Parabacteroides</taxon>
    </lineage>
</organism>
<evidence type="ECO:0008006" key="4">
    <source>
        <dbReference type="Google" id="ProtNLM"/>
    </source>
</evidence>
<comment type="caution">
    <text evidence="2">The sequence shown here is derived from an EMBL/GenBank/DDBJ whole genome shotgun (WGS) entry which is preliminary data.</text>
</comment>
<keyword evidence="1" id="KW-0812">Transmembrane</keyword>
<dbReference type="AlphaFoldDB" id="A0A0F5JA06"/>
<dbReference type="STRING" id="927665.HMPREF1535_02716"/>
<protein>
    <recommendedName>
        <fullName evidence="4">Fis family transcriptional regulator</fullName>
    </recommendedName>
</protein>
<evidence type="ECO:0000256" key="1">
    <source>
        <dbReference type="SAM" id="Phobius"/>
    </source>
</evidence>